<accession>A0A9P9BPB7</accession>
<keyword evidence="3" id="KW-1185">Reference proteome</keyword>
<dbReference type="AlphaFoldDB" id="A0A9P9BPB7"/>
<dbReference type="GeneID" id="70177704"/>
<comment type="caution">
    <text evidence="2">The sequence shown here is derived from an EMBL/GenBank/DDBJ whole genome shotgun (WGS) entry which is preliminary data.</text>
</comment>
<evidence type="ECO:0000313" key="3">
    <source>
        <dbReference type="Proteomes" id="UP000756346"/>
    </source>
</evidence>
<feature type="compositionally biased region" description="Polar residues" evidence="1">
    <location>
        <begin position="163"/>
        <end position="173"/>
    </location>
</feature>
<protein>
    <submittedName>
        <fullName evidence="2">Uncharacterized protein</fullName>
    </submittedName>
</protein>
<dbReference type="EMBL" id="JAGTJQ010000006">
    <property type="protein sequence ID" value="KAH7029082.1"/>
    <property type="molecule type" value="Genomic_DNA"/>
</dbReference>
<evidence type="ECO:0000313" key="2">
    <source>
        <dbReference type="EMBL" id="KAH7029082.1"/>
    </source>
</evidence>
<dbReference type="OrthoDB" id="5207413at2759"/>
<feature type="compositionally biased region" description="Basic and acidic residues" evidence="1">
    <location>
        <begin position="99"/>
        <end position="129"/>
    </location>
</feature>
<reference evidence="2" key="1">
    <citation type="journal article" date="2021" name="Nat. Commun.">
        <title>Genetic determinants of endophytism in the Arabidopsis root mycobiome.</title>
        <authorList>
            <person name="Mesny F."/>
            <person name="Miyauchi S."/>
            <person name="Thiergart T."/>
            <person name="Pickel B."/>
            <person name="Atanasova L."/>
            <person name="Karlsson M."/>
            <person name="Huettel B."/>
            <person name="Barry K.W."/>
            <person name="Haridas S."/>
            <person name="Chen C."/>
            <person name="Bauer D."/>
            <person name="Andreopoulos W."/>
            <person name="Pangilinan J."/>
            <person name="LaButti K."/>
            <person name="Riley R."/>
            <person name="Lipzen A."/>
            <person name="Clum A."/>
            <person name="Drula E."/>
            <person name="Henrissat B."/>
            <person name="Kohler A."/>
            <person name="Grigoriev I.V."/>
            <person name="Martin F.M."/>
            <person name="Hacquard S."/>
        </authorList>
    </citation>
    <scope>NUCLEOTIDE SEQUENCE</scope>
    <source>
        <strain evidence="2">MPI-CAGE-CH-0230</strain>
    </source>
</reference>
<dbReference type="Proteomes" id="UP000756346">
    <property type="component" value="Unassembled WGS sequence"/>
</dbReference>
<dbReference type="RefSeq" id="XP_046011370.1">
    <property type="nucleotide sequence ID" value="XM_046148158.1"/>
</dbReference>
<proteinExistence type="predicted"/>
<evidence type="ECO:0000256" key="1">
    <source>
        <dbReference type="SAM" id="MobiDB-lite"/>
    </source>
</evidence>
<gene>
    <name evidence="2" type="ORF">B0I36DRAFT_128191</name>
</gene>
<sequence>MESFQGKASQDEIRRLSIPQVYVHLQFGVSWSPRHTPQTHGMTYMSKSLRNSSDFPRQVGQPVPRLVTKQTRPRDTTTTHHYNKASAATARQHNVHQTRRPEEKRQSRPADAHRHQRKPESQRQPRGDTRGPSNDRGNSAPPASHNNPWVGIGDFMTPAVPPTQRSGRLQTTPPHVWKTLPATPSQFRLGADGQPWSSWAYPEGYPTTEDGQEITEELAVFANNPTTVNLATEGGIERRPSDDPARIQELEKLSLAMVTVDNGFENQWWYQGSRESTDRIGRGVDDTEIVYSPHSDPGDNRLVSALEQDLTGPDWSIAYDKTAASVRMMVSPISENSMSPVGNFQPVQRSMTTRSEELFIGS</sequence>
<feature type="region of interest" description="Disordered" evidence="1">
    <location>
        <begin position="48"/>
        <end position="189"/>
    </location>
</feature>
<organism evidence="2 3">
    <name type="scientific">Microdochium trichocladiopsis</name>
    <dbReference type="NCBI Taxonomy" id="1682393"/>
    <lineage>
        <taxon>Eukaryota</taxon>
        <taxon>Fungi</taxon>
        <taxon>Dikarya</taxon>
        <taxon>Ascomycota</taxon>
        <taxon>Pezizomycotina</taxon>
        <taxon>Sordariomycetes</taxon>
        <taxon>Xylariomycetidae</taxon>
        <taxon>Xylariales</taxon>
        <taxon>Microdochiaceae</taxon>
        <taxon>Microdochium</taxon>
    </lineage>
</organism>
<name>A0A9P9BPB7_9PEZI</name>